<dbReference type="Proteomes" id="UP000196710">
    <property type="component" value="Chromosome"/>
</dbReference>
<evidence type="ECO:0000256" key="5">
    <source>
        <dbReference type="ARBA" id="ARBA00022825"/>
    </source>
</evidence>
<dbReference type="InterPro" id="IPR029062">
    <property type="entry name" value="Class_I_gatase-like"/>
</dbReference>
<evidence type="ECO:0008006" key="10">
    <source>
        <dbReference type="Google" id="ProtNLM"/>
    </source>
</evidence>
<evidence type="ECO:0000313" key="9">
    <source>
        <dbReference type="Proteomes" id="UP000196710"/>
    </source>
</evidence>
<evidence type="ECO:0000259" key="6">
    <source>
        <dbReference type="Pfam" id="PF02016"/>
    </source>
</evidence>
<sequence length="309" mass="34421">MMKMRAKPLSKNGVIGLCSPSHVPLYEAAPGQEIPWSREYKNMIAGMEAEGFSVVQAKNMYKDTWGFLASDEERGADFNQLAADKRIEYILFGGGEGAPEVLPYLDFGLFKANPKRICSYSDGTSILNAIWANTGLETYYGQNPAVFTGWTDYNKRHFEGHILSDNMTAHEKNSEWITCTGGAGEGVLVGGYTMNFALLLGTEYFPVDNTEPHILFLEDHEKFGGPDHVSALLGYIEQSDFMRSVKGLIFGNFCDRPCPELCARLKVLGERHHIPTVYCDDFGHGENHAILPIGRRARLDADRGELCYL</sequence>
<dbReference type="Gene3D" id="3.40.50.10740">
    <property type="entry name" value="Class I glutamine amidotransferase-like"/>
    <property type="match status" value="1"/>
</dbReference>
<dbReference type="InterPro" id="IPR040921">
    <property type="entry name" value="Peptidase_S66C"/>
</dbReference>
<gene>
    <name evidence="8" type="ORF">ADH66_00710</name>
</gene>
<proteinExistence type="inferred from homology"/>
<dbReference type="Gene3D" id="3.50.30.60">
    <property type="entry name" value="LD-carboxypeptidase A C-terminal domain-like"/>
    <property type="match status" value="1"/>
</dbReference>
<feature type="domain" description="LD-carboxypeptidase N-terminal" evidence="6">
    <location>
        <begin position="29"/>
        <end position="141"/>
    </location>
</feature>
<dbReference type="SUPFAM" id="SSF52317">
    <property type="entry name" value="Class I glutamine amidotransferase-like"/>
    <property type="match status" value="1"/>
</dbReference>
<evidence type="ECO:0000259" key="7">
    <source>
        <dbReference type="Pfam" id="PF17676"/>
    </source>
</evidence>
<dbReference type="PANTHER" id="PTHR30237">
    <property type="entry name" value="MURAMOYLTETRAPEPTIDE CARBOXYPEPTIDASE"/>
    <property type="match status" value="1"/>
</dbReference>
<feature type="domain" description="LD-carboxypeptidase C-terminal" evidence="7">
    <location>
        <begin position="185"/>
        <end position="299"/>
    </location>
</feature>
<dbReference type="InterPro" id="IPR027478">
    <property type="entry name" value="LdcA_N"/>
</dbReference>
<comment type="similarity">
    <text evidence="1">Belongs to the peptidase S66 family.</text>
</comment>
<dbReference type="EMBL" id="CP021422">
    <property type="protein sequence ID" value="ASB39306.1"/>
    <property type="molecule type" value="Genomic_DNA"/>
</dbReference>
<evidence type="ECO:0000256" key="4">
    <source>
        <dbReference type="ARBA" id="ARBA00022801"/>
    </source>
</evidence>
<keyword evidence="9" id="KW-1185">Reference proteome</keyword>
<dbReference type="InterPro" id="IPR040449">
    <property type="entry name" value="Peptidase_S66_N"/>
</dbReference>
<dbReference type="Pfam" id="PF02016">
    <property type="entry name" value="Peptidase_S66"/>
    <property type="match status" value="1"/>
</dbReference>
<evidence type="ECO:0000313" key="8">
    <source>
        <dbReference type="EMBL" id="ASB39306.1"/>
    </source>
</evidence>
<keyword evidence="5" id="KW-0720">Serine protease</keyword>
<protein>
    <recommendedName>
        <fullName evidence="10">LD-carboxypeptidase</fullName>
    </recommendedName>
</protein>
<keyword evidence="2" id="KW-0121">Carboxypeptidase</keyword>
<reference evidence="9" key="1">
    <citation type="submission" date="2017-05" db="EMBL/GenBank/DDBJ databases">
        <title>Improved OligoMM genomes.</title>
        <authorList>
            <person name="Garzetti D."/>
        </authorList>
    </citation>
    <scope>NUCLEOTIDE SEQUENCE [LARGE SCALE GENOMIC DNA]</scope>
    <source>
        <strain evidence="9">KB18</strain>
    </source>
</reference>
<evidence type="ECO:0000256" key="1">
    <source>
        <dbReference type="ARBA" id="ARBA00010233"/>
    </source>
</evidence>
<keyword evidence="4" id="KW-0378">Hydrolase</keyword>
<dbReference type="SUPFAM" id="SSF141986">
    <property type="entry name" value="LD-carboxypeptidase A C-terminal domain-like"/>
    <property type="match status" value="1"/>
</dbReference>
<name>A0ABN4ZZ08_9FIRM</name>
<evidence type="ECO:0000256" key="3">
    <source>
        <dbReference type="ARBA" id="ARBA00022670"/>
    </source>
</evidence>
<accession>A0ABN4ZZ08</accession>
<dbReference type="InterPro" id="IPR003507">
    <property type="entry name" value="S66_fam"/>
</dbReference>
<dbReference type="PANTHER" id="PTHR30237:SF2">
    <property type="entry name" value="MUREIN TETRAPEPTIDE CARBOXYPEPTIDASE"/>
    <property type="match status" value="1"/>
</dbReference>
<dbReference type="InterPro" id="IPR027461">
    <property type="entry name" value="Carboxypeptidase_A_C_sf"/>
</dbReference>
<dbReference type="CDD" id="cd07025">
    <property type="entry name" value="Peptidase_S66"/>
    <property type="match status" value="1"/>
</dbReference>
<keyword evidence="3" id="KW-0645">Protease</keyword>
<organism evidence="8 9">
    <name type="scientific">Acutalibacter muris</name>
    <dbReference type="NCBI Taxonomy" id="1796620"/>
    <lineage>
        <taxon>Bacteria</taxon>
        <taxon>Bacillati</taxon>
        <taxon>Bacillota</taxon>
        <taxon>Clostridia</taxon>
        <taxon>Eubacteriales</taxon>
        <taxon>Acutalibacteraceae</taxon>
        <taxon>Acutalibacter</taxon>
    </lineage>
</organism>
<evidence type="ECO:0000256" key="2">
    <source>
        <dbReference type="ARBA" id="ARBA00022645"/>
    </source>
</evidence>
<dbReference type="Pfam" id="PF17676">
    <property type="entry name" value="Peptidase_S66C"/>
    <property type="match status" value="1"/>
</dbReference>